<feature type="compositionally biased region" description="Low complexity" evidence="1">
    <location>
        <begin position="813"/>
        <end position="824"/>
    </location>
</feature>
<organism evidence="4 5">
    <name type="scientific">Cystoisospora suis</name>
    <dbReference type="NCBI Taxonomy" id="483139"/>
    <lineage>
        <taxon>Eukaryota</taxon>
        <taxon>Sar</taxon>
        <taxon>Alveolata</taxon>
        <taxon>Apicomplexa</taxon>
        <taxon>Conoidasida</taxon>
        <taxon>Coccidia</taxon>
        <taxon>Eucoccidiorida</taxon>
        <taxon>Eimeriorina</taxon>
        <taxon>Sarcocystidae</taxon>
        <taxon>Cystoisospora</taxon>
    </lineage>
</organism>
<feature type="compositionally biased region" description="Basic residues" evidence="1">
    <location>
        <begin position="1150"/>
        <end position="1161"/>
    </location>
</feature>
<feature type="compositionally biased region" description="Basic and acidic residues" evidence="1">
    <location>
        <begin position="189"/>
        <end position="220"/>
    </location>
</feature>
<feature type="compositionally biased region" description="Basic residues" evidence="1">
    <location>
        <begin position="268"/>
        <end position="290"/>
    </location>
</feature>
<dbReference type="InterPro" id="IPR002921">
    <property type="entry name" value="Fungal_lipase-type"/>
</dbReference>
<feature type="compositionally biased region" description="Basic and acidic residues" evidence="1">
    <location>
        <begin position="999"/>
        <end position="1013"/>
    </location>
</feature>
<feature type="compositionally biased region" description="Low complexity" evidence="1">
    <location>
        <begin position="709"/>
        <end position="720"/>
    </location>
</feature>
<feature type="compositionally biased region" description="Low complexity" evidence="1">
    <location>
        <begin position="1953"/>
        <end position="1963"/>
    </location>
</feature>
<dbReference type="SUPFAM" id="SSF53474">
    <property type="entry name" value="alpha/beta-Hydrolases"/>
    <property type="match status" value="1"/>
</dbReference>
<evidence type="ECO:0000313" key="5">
    <source>
        <dbReference type="Proteomes" id="UP000221165"/>
    </source>
</evidence>
<feature type="compositionally biased region" description="Basic and acidic residues" evidence="1">
    <location>
        <begin position="59"/>
        <end position="105"/>
    </location>
</feature>
<dbReference type="InterPro" id="IPR029058">
    <property type="entry name" value="AB_hydrolase_fold"/>
</dbReference>
<proteinExistence type="predicted"/>
<feature type="compositionally biased region" description="Basic and acidic residues" evidence="1">
    <location>
        <begin position="517"/>
        <end position="528"/>
    </location>
</feature>
<dbReference type="GeneID" id="94432317"/>
<feature type="compositionally biased region" description="Low complexity" evidence="1">
    <location>
        <begin position="504"/>
        <end position="513"/>
    </location>
</feature>
<reference evidence="4 5" key="1">
    <citation type="journal article" date="2017" name="Int. J. Parasitol.">
        <title>The genome of the protozoan parasite Cystoisospora suis and a reverse vaccinology approach to identify vaccine candidates.</title>
        <authorList>
            <person name="Palmieri N."/>
            <person name="Shrestha A."/>
            <person name="Ruttkowski B."/>
            <person name="Beck T."/>
            <person name="Vogl C."/>
            <person name="Tomley F."/>
            <person name="Blake D.P."/>
            <person name="Joachim A."/>
        </authorList>
    </citation>
    <scope>NUCLEOTIDE SEQUENCE [LARGE SCALE GENOMIC DNA]</scope>
    <source>
        <strain evidence="4 5">Wien I</strain>
    </source>
</reference>
<keyword evidence="5" id="KW-1185">Reference proteome</keyword>
<keyword evidence="2" id="KW-0732">Signal</keyword>
<feature type="compositionally biased region" description="Basic and acidic residues" evidence="1">
    <location>
        <begin position="302"/>
        <end position="342"/>
    </location>
</feature>
<feature type="compositionally biased region" description="Polar residues" evidence="1">
    <location>
        <begin position="112"/>
        <end position="124"/>
    </location>
</feature>
<feature type="region of interest" description="Disordered" evidence="1">
    <location>
        <begin position="1073"/>
        <end position="1092"/>
    </location>
</feature>
<feature type="region of interest" description="Disordered" evidence="1">
    <location>
        <begin position="951"/>
        <end position="1013"/>
    </location>
</feature>
<dbReference type="Gene3D" id="3.40.50.1820">
    <property type="entry name" value="alpha/beta hydrolase"/>
    <property type="match status" value="1"/>
</dbReference>
<evidence type="ECO:0000256" key="1">
    <source>
        <dbReference type="SAM" id="MobiDB-lite"/>
    </source>
</evidence>
<gene>
    <name evidence="4" type="ORF">CSUI_008987</name>
</gene>
<feature type="compositionally biased region" description="Polar residues" evidence="1">
    <location>
        <begin position="1909"/>
        <end position="1919"/>
    </location>
</feature>
<feature type="compositionally biased region" description="Basic and acidic residues" evidence="1">
    <location>
        <begin position="1986"/>
        <end position="1995"/>
    </location>
</feature>
<feature type="compositionally biased region" description="Basic and acidic residues" evidence="1">
    <location>
        <begin position="602"/>
        <end position="622"/>
    </location>
</feature>
<evidence type="ECO:0000256" key="2">
    <source>
        <dbReference type="SAM" id="SignalP"/>
    </source>
</evidence>
<dbReference type="EMBL" id="MIGC01005204">
    <property type="protein sequence ID" value="PHJ17186.1"/>
    <property type="molecule type" value="Genomic_DNA"/>
</dbReference>
<sequence>MATTVLVCRVILCIALLSFFSETHVKGDSTHALPILDFDSIHGGKNAPHHHHENFIKKIKDEGGQENKDEKKKVEEQDGEGTKKEIIDDGEKENAEKRKEEKEQQQDADPSVFSSNTQRDQNFTEILPTISIEGTSVSPPSPSRSPSSSKDDEMVLLEGDIEGGKVQGRYTEGSSSESHGMWLPTKPNSQKERSKRERSGQRKAREAGGERKRRGGEDNSRPFYSRSRRVHDDEEEELSRMRAFFFPFLEDDKDIKNRSPLQAPPRQHEHHRKKRPSPHRKEKGGNKRTHLQVIAEEEEEDEKTKKKESLPDKVDSLSDEDRGELVNERKKREEAGEADDPKPAVNGETPHHFLRDSLAGAIGWGKTAAKNMPKFVYNIFKKTKTTVTDTAEKLGLYKKARTLEDLLEEDLEEVEEVLSYSFKSKSMRNLLAPGVTPSLHYFHPLYPLFKVSFEDHEEHDHVSTPTTATRSSSFSSSFPASSLPLSFSSSASSLSFDRQGTPPSLSSSSALSLAEEEGVHLDLSHSDYDQESPELMKGQAHEEKASSSLASTPTAFLTGSETSIESAEGRMGGSNEGGDNDRSRRYTGLEAPPGSTHGLRNLSREDYHHQETTERDDKKEEDSGVFTKMKKTPNEEEERDGKRTSHGEEEGDHSGVFHENISFVWGCPYHETTSSQYSLIFLPSGSSISHTVTLSPVLDFNGLNLFSSSSSGPSSSTGGTSEDEDLEAAEQREASRPPNASSFPSSNKDSSSSSTERRTDETDAIIEGSSGRFPPPPLSPPSPPSPNVGLNNQKKLDEEKEEGEEKDSFYPVSTTTPTTTTISSPPSPSSTREEDALTPGFRKNETTFQKTTILDDVKRIADLSRLGEDPSFDEQAYQQQRSCDGLFHWRPLVKSPLTSDLQCVWKTYGRAFEKSLPPQYDKVMSHFYPEGRLYRTLDTVTRWYTNRWGGGPPSPSSHKSHIHDSPHQHPPKHSTGVASGEIDQQQEQEENLSETGEGEMNRRLREEEEGHHEDLSLLHLPEDLHTEEDRLHAQQLSHENGELATTLASSSLDHTPDEQLVYQMKDLNTIEKDEDEEEKENLEEEEKNLDIRLLSHSDRIEENGLSQSNPGTTTSLATGHPSSEMKSNSLRRHHSFPPSSSSSSSSSSHFSRHRDGKRRGVRGGLFSKGAALLSKTHKLLRSRLTTFVWALIQKLSEQVDRQKKKGLPPNIGKAFASVLEHEGPEVMESAATTMLLGLACTAHTYYSDLYAEGYDAPPPTPSSWPAQPFLAWLLQSPSNGEFFLPRSIPDSFTVKVSHKLPLDETRGWRLALYEMWHTLWFMVTEISRADFLWPWAKMKGVDTFFPWWTVTELGVHRVIERRPVRYANGVWRFKNIDPETMRLIDEDADPFELHPPPRTHHGGVSGDGLVTEATEEEAPWEFMAEGVYAQFNDTEGDQDPHLEHKRKTTYHYRYKGKTLTIHPDRCGEDATFDFYFDTPFTVLLTPHDLVARVASDFKEQQQQKQHADGDRGEEDKGREEQPEKEGGEEEQGPSLPPSHHTQHHQARYTRVKAGLVTPGDPVHAVWVTKPTTLPKMWLINRMSHPLEREPTLSDHPDAKVHRGFRLLYQTSFLPRTREFISSLKAPIDSKVLQKVENETSPDIHPMDALRIAYRYRTASTPFTVLFGGHSQGGAAAQIAAFYFSKEFKKSVDDGTIRVVAVSFGAPSWGTPEMYAEFRRSGVILLDIAGNMDPVPFLVTKQQGLADDRKLITLDARELHEVKFKEPFAFDGRMWKETREKKRMKIIGATLGVASLLDSSLGIGATHTTFYYAALGLMSQRYPFIGWASYLAWPLVPPGLRKSAVLPDGMRGLRIAFRLLLAGEGGVYTPERKTGKPRTSLVTPGGWTNLLKNWNLFKGRRQPQQQQQQESHPLSSSDLGQVSPKAKSMPTTTMLTDDDDQSSTLLQGGGNGGSSTPASSPTTAEKGIIQPQIHRARALRGGNGVKQGEEERHDNDSSEEGWDWTDNFRDDDDPGDSLFYLYR</sequence>
<evidence type="ECO:0000259" key="3">
    <source>
        <dbReference type="Pfam" id="PF01764"/>
    </source>
</evidence>
<feature type="signal peptide" evidence="2">
    <location>
        <begin position="1"/>
        <end position="27"/>
    </location>
</feature>
<dbReference type="OrthoDB" id="330950at2759"/>
<dbReference type="VEuPathDB" id="ToxoDB:CSUI_008987"/>
<feature type="compositionally biased region" description="Low complexity" evidence="1">
    <location>
        <begin position="1136"/>
        <end position="1149"/>
    </location>
</feature>
<feature type="domain" description="Fungal lipase-type" evidence="3">
    <location>
        <begin position="1587"/>
        <end position="1739"/>
    </location>
</feature>
<dbReference type="GO" id="GO:0006629">
    <property type="term" value="P:lipid metabolic process"/>
    <property type="evidence" value="ECO:0007669"/>
    <property type="project" value="InterPro"/>
</dbReference>
<evidence type="ECO:0000313" key="4">
    <source>
        <dbReference type="EMBL" id="PHJ17186.1"/>
    </source>
</evidence>
<feature type="chain" id="PRO_5013129863" evidence="2">
    <location>
        <begin position="28"/>
        <end position="2022"/>
    </location>
</feature>
<feature type="compositionally biased region" description="Acidic residues" evidence="1">
    <location>
        <begin position="1996"/>
        <end position="2014"/>
    </location>
</feature>
<feature type="region of interest" description="Disordered" evidence="1">
    <location>
        <begin position="1102"/>
        <end position="1162"/>
    </location>
</feature>
<feature type="region of interest" description="Disordered" evidence="1">
    <location>
        <begin position="492"/>
        <end position="655"/>
    </location>
</feature>
<feature type="region of interest" description="Disordered" evidence="1">
    <location>
        <begin position="709"/>
        <end position="838"/>
    </location>
</feature>
<feature type="compositionally biased region" description="Basic and acidic residues" evidence="1">
    <location>
        <begin position="1497"/>
        <end position="1525"/>
    </location>
</feature>
<comment type="caution">
    <text evidence="4">The sequence shown here is derived from an EMBL/GenBank/DDBJ whole genome shotgun (WGS) entry which is preliminary data.</text>
</comment>
<feature type="compositionally biased region" description="Pro residues" evidence="1">
    <location>
        <begin position="773"/>
        <end position="786"/>
    </location>
</feature>
<protein>
    <submittedName>
        <fullName evidence="4">Lipase domain-containing</fullName>
    </submittedName>
</protein>
<feature type="region of interest" description="Disordered" evidence="1">
    <location>
        <begin position="59"/>
        <end position="349"/>
    </location>
</feature>
<feature type="compositionally biased region" description="Polar residues" evidence="1">
    <location>
        <begin position="546"/>
        <end position="565"/>
    </location>
</feature>
<feature type="compositionally biased region" description="Acidic residues" evidence="1">
    <location>
        <begin position="1073"/>
        <end position="1087"/>
    </location>
</feature>
<dbReference type="RefSeq" id="XP_067918911.1">
    <property type="nucleotide sequence ID" value="XM_068069106.1"/>
</dbReference>
<feature type="compositionally biased region" description="Basic and acidic residues" evidence="1">
    <location>
        <begin position="639"/>
        <end position="655"/>
    </location>
</feature>
<dbReference type="Proteomes" id="UP000221165">
    <property type="component" value="Unassembled WGS sequence"/>
</dbReference>
<feature type="region of interest" description="Disordered" evidence="1">
    <location>
        <begin position="1497"/>
        <end position="1547"/>
    </location>
</feature>
<feature type="compositionally biased region" description="Polar residues" evidence="1">
    <location>
        <begin position="1104"/>
        <end position="1128"/>
    </location>
</feature>
<name>A0A2C6KLC9_9APIC</name>
<feature type="compositionally biased region" description="Low complexity" evidence="1">
    <location>
        <begin position="741"/>
        <end position="754"/>
    </location>
</feature>
<feature type="region of interest" description="Disordered" evidence="1">
    <location>
        <begin position="1899"/>
        <end position="2022"/>
    </location>
</feature>
<accession>A0A2C6KLC9</accession>
<dbReference type="Pfam" id="PF01764">
    <property type="entry name" value="Lipase_3"/>
    <property type="match status" value="1"/>
</dbReference>